<feature type="compositionally biased region" description="Basic and acidic residues" evidence="1">
    <location>
        <begin position="19"/>
        <end position="29"/>
    </location>
</feature>
<organism evidence="2 3">
    <name type="scientific">Tagetes erecta</name>
    <name type="common">African marigold</name>
    <dbReference type="NCBI Taxonomy" id="13708"/>
    <lineage>
        <taxon>Eukaryota</taxon>
        <taxon>Viridiplantae</taxon>
        <taxon>Streptophyta</taxon>
        <taxon>Embryophyta</taxon>
        <taxon>Tracheophyta</taxon>
        <taxon>Spermatophyta</taxon>
        <taxon>Magnoliopsida</taxon>
        <taxon>eudicotyledons</taxon>
        <taxon>Gunneridae</taxon>
        <taxon>Pentapetalae</taxon>
        <taxon>asterids</taxon>
        <taxon>campanulids</taxon>
        <taxon>Asterales</taxon>
        <taxon>Asteraceae</taxon>
        <taxon>Asteroideae</taxon>
        <taxon>Heliantheae alliance</taxon>
        <taxon>Tageteae</taxon>
        <taxon>Tagetes</taxon>
    </lineage>
</organism>
<accession>A0AAD8NJT5</accession>
<evidence type="ECO:0000313" key="3">
    <source>
        <dbReference type="Proteomes" id="UP001229421"/>
    </source>
</evidence>
<dbReference type="EMBL" id="JAUHHV010000007">
    <property type="protein sequence ID" value="KAK1418620.1"/>
    <property type="molecule type" value="Genomic_DNA"/>
</dbReference>
<comment type="caution">
    <text evidence="2">The sequence shown here is derived from an EMBL/GenBank/DDBJ whole genome shotgun (WGS) entry which is preliminary data.</text>
</comment>
<dbReference type="Proteomes" id="UP001229421">
    <property type="component" value="Unassembled WGS sequence"/>
</dbReference>
<protein>
    <submittedName>
        <fullName evidence="2">Uncharacterized protein</fullName>
    </submittedName>
</protein>
<feature type="compositionally biased region" description="Polar residues" evidence="1">
    <location>
        <begin position="1"/>
        <end position="18"/>
    </location>
</feature>
<reference evidence="2" key="1">
    <citation type="journal article" date="2023" name="bioRxiv">
        <title>Improved chromosome-level genome assembly for marigold (Tagetes erecta).</title>
        <authorList>
            <person name="Jiang F."/>
            <person name="Yuan L."/>
            <person name="Wang S."/>
            <person name="Wang H."/>
            <person name="Xu D."/>
            <person name="Wang A."/>
            <person name="Fan W."/>
        </authorList>
    </citation>
    <scope>NUCLEOTIDE SEQUENCE</scope>
    <source>
        <strain evidence="2">WSJ</strain>
        <tissue evidence="2">Leaf</tissue>
    </source>
</reference>
<proteinExistence type="predicted"/>
<dbReference type="AlphaFoldDB" id="A0AAD8NJT5"/>
<name>A0AAD8NJT5_TARER</name>
<gene>
    <name evidence="2" type="ORF">QVD17_27765</name>
</gene>
<sequence>MDLYNSPLTSTHKQNPHLQTRERERERETFTPTNPHLPCFALLCCAVCTIYKSTTPNKHTYTTCYVIS</sequence>
<feature type="region of interest" description="Disordered" evidence="1">
    <location>
        <begin position="1"/>
        <end position="30"/>
    </location>
</feature>
<keyword evidence="3" id="KW-1185">Reference proteome</keyword>
<evidence type="ECO:0000256" key="1">
    <source>
        <dbReference type="SAM" id="MobiDB-lite"/>
    </source>
</evidence>
<evidence type="ECO:0000313" key="2">
    <source>
        <dbReference type="EMBL" id="KAK1418620.1"/>
    </source>
</evidence>